<sequence>MSPDEASPIDECCVLIPSATLEDFPTDGTDEEARGLLAAWTVLWHPELLARTRQTPTWYRADAPPEPDGARVIAVPSASLDQIPKNYRRKCEANPRCRWLDGADRSEMLGQLDLQSSTELQFEHRTISIADFFAIGYSLLQVQVMTRRLRYTSNLDELYLQTRVIDAAEAFLAGDAAKTAEALHDAYDALAEERDHYFSSDPHLIDLQLLTPDILRRALDDDWLKTLSPQTPTDGDDHGVLPRPSNVLIDAPVADEIAQATDGRYDPLKQMLADSLVGWAGGAPDAQVCFDALSFDDAEKALNEGLENATASIGTRPSVFARFTGALPSDMTATLVALGYVGMIPIDFAMGTGFGEESKVIQQGGGAEIESLTAKPIDAASDSAFLNLGARLGESIDGGEIATALLAHWPGKACDSFLDLRRAASWSVALGKFWTLDDYFRVGEKPYHHATHQSDHGHSDEFLGTLLRSKAPNGTIESFAKTFRESVIQESRERTVALASLVSGKSATEVSPRSASDDDVESASGILATALGAQVVSADSLCSAMMLINPHGVGCRVQSTIAGGAPAKSKHVYAATRHDSKSTDVTVDVTACGFSTVKAGERPASQPGLARRLFGGGEKNIADQHVMTNEFMVLSIDPKSGGVASVYSGGERGNRFSMRLVHASQISGNKSESEMVCDRFEVVTNSPVSASLRCTGKLIGKDKSVLGEYTIQYQLQRGSRLLHVTGNVTPKSTQPTDPWKNYIASRVAVVNDSAIVRTLVRDKIHRSSRRRMISPLGVLIDEAERQTLVASFGNAFHRRVGDRFLDTLITTGPDKDNHSFQFAIGFDTTDPLSTAKSLIAPPSLVPIDRVCKVPEQGWLAHVSPADCNLTRLHVAKRDDGKLAALVRIVNGRPSSARMAIRFCRSVEAAAQVRSGTDHERIHWTPEDAQASDLECKDDAILLTAGGHEVVDLAVVFASKSDA</sequence>
<dbReference type="AlphaFoldDB" id="A0A5C6ANU7"/>
<keyword evidence="2" id="KW-1185">Reference proteome</keyword>
<evidence type="ECO:0008006" key="3">
    <source>
        <dbReference type="Google" id="ProtNLM"/>
    </source>
</evidence>
<name>A0A5C6ANU7_9BACT</name>
<comment type="caution">
    <text evidence="1">The sequence shown here is derived from an EMBL/GenBank/DDBJ whole genome shotgun (WGS) entry which is preliminary data.</text>
</comment>
<organism evidence="1 2">
    <name type="scientific">Stieleria varia</name>
    <dbReference type="NCBI Taxonomy" id="2528005"/>
    <lineage>
        <taxon>Bacteria</taxon>
        <taxon>Pseudomonadati</taxon>
        <taxon>Planctomycetota</taxon>
        <taxon>Planctomycetia</taxon>
        <taxon>Pirellulales</taxon>
        <taxon>Pirellulaceae</taxon>
        <taxon>Stieleria</taxon>
    </lineage>
</organism>
<dbReference type="EMBL" id="SJPN01000005">
    <property type="protein sequence ID" value="TWU01111.1"/>
    <property type="molecule type" value="Genomic_DNA"/>
</dbReference>
<evidence type="ECO:0000313" key="2">
    <source>
        <dbReference type="Proteomes" id="UP000320176"/>
    </source>
</evidence>
<dbReference type="OrthoDB" id="222074at2"/>
<gene>
    <name evidence="1" type="ORF">Pla52n_44830</name>
</gene>
<dbReference type="RefSeq" id="WP_146521595.1">
    <property type="nucleotide sequence ID" value="NZ_CP151726.1"/>
</dbReference>
<protein>
    <recommendedName>
        <fullName evidence="3">Glycosyl hydrolase family 38 C-terminal domain-containing protein</fullName>
    </recommendedName>
</protein>
<accession>A0A5C6ANU7</accession>
<reference evidence="1 2" key="1">
    <citation type="submission" date="2019-02" db="EMBL/GenBank/DDBJ databases">
        <title>Deep-cultivation of Planctomycetes and their phenomic and genomic characterization uncovers novel biology.</title>
        <authorList>
            <person name="Wiegand S."/>
            <person name="Jogler M."/>
            <person name="Boedeker C."/>
            <person name="Pinto D."/>
            <person name="Vollmers J."/>
            <person name="Rivas-Marin E."/>
            <person name="Kohn T."/>
            <person name="Peeters S.H."/>
            <person name="Heuer A."/>
            <person name="Rast P."/>
            <person name="Oberbeckmann S."/>
            <person name="Bunk B."/>
            <person name="Jeske O."/>
            <person name="Meyerdierks A."/>
            <person name="Storesund J.E."/>
            <person name="Kallscheuer N."/>
            <person name="Luecker S."/>
            <person name="Lage O.M."/>
            <person name="Pohl T."/>
            <person name="Merkel B.J."/>
            <person name="Hornburger P."/>
            <person name="Mueller R.-W."/>
            <person name="Bruemmer F."/>
            <person name="Labrenz M."/>
            <person name="Spormann A.M."/>
            <person name="Op Den Camp H."/>
            <person name="Overmann J."/>
            <person name="Amann R."/>
            <person name="Jetten M.S.M."/>
            <person name="Mascher T."/>
            <person name="Medema M.H."/>
            <person name="Devos D.P."/>
            <person name="Kaster A.-K."/>
            <person name="Ovreas L."/>
            <person name="Rohde M."/>
            <person name="Galperin M.Y."/>
            <person name="Jogler C."/>
        </authorList>
    </citation>
    <scope>NUCLEOTIDE SEQUENCE [LARGE SCALE GENOMIC DNA]</scope>
    <source>
        <strain evidence="1 2">Pla52n</strain>
    </source>
</reference>
<evidence type="ECO:0000313" key="1">
    <source>
        <dbReference type="EMBL" id="TWU01111.1"/>
    </source>
</evidence>
<proteinExistence type="predicted"/>
<dbReference type="Proteomes" id="UP000320176">
    <property type="component" value="Unassembled WGS sequence"/>
</dbReference>